<dbReference type="SMART" id="SM00248">
    <property type="entry name" value="ANK"/>
    <property type="match status" value="12"/>
</dbReference>
<feature type="repeat" description="ANK" evidence="3">
    <location>
        <begin position="321"/>
        <end position="354"/>
    </location>
</feature>
<keyword evidence="2 3" id="KW-0040">ANK repeat</keyword>
<dbReference type="VEuPathDB" id="FungiDB:ATEG_03800"/>
<feature type="repeat" description="ANK" evidence="3">
    <location>
        <begin position="423"/>
        <end position="456"/>
    </location>
</feature>
<gene>
    <name evidence="4" type="ORF">ATEG_03800</name>
</gene>
<feature type="repeat" description="ANK" evidence="3">
    <location>
        <begin position="218"/>
        <end position="251"/>
    </location>
</feature>
<dbReference type="CDD" id="cd09917">
    <property type="entry name" value="F-box_SF"/>
    <property type="match status" value="1"/>
</dbReference>
<proteinExistence type="predicted"/>
<name>Q0CR84_ASPTN</name>
<protein>
    <submittedName>
        <fullName evidence="4">Uncharacterized protein</fullName>
    </submittedName>
</protein>
<dbReference type="PANTHER" id="PTHR24123">
    <property type="entry name" value="ANKYRIN REPEAT-CONTAINING"/>
    <property type="match status" value="1"/>
</dbReference>
<sequence length="669" mass="72377">MELLTLPNEILLHIADHLPDERDLNALARTTSALHALLNRYLYRLNIRRGSPALLWAATHGHEPAARKLLQLGAAVETTNDGGKTPLALAAAEGHAHLVQLLLEEGADPEALDGEARTPLFAAVATGQDHVLRMLLADRRVDPERKDRSDLTPLSVAAMKGHRAVVDLLLGVGVDAESTSAAHNGLGPLGWAALCGNIGAAASLLNHTGVDPDRPDSKGSTPLLLASASVDPAMVKLLLANGGVDVNARNQFGDTPLRMAANFGRAEIAKVFLDTKGVDLNARDYRFSRTPLAVACWRDKADVVRLFVGTKGVDINARDHEGLTPFALASSRGADKTLAILLETDGVDLNATDDQGRTGFMWAAMNGHHTTVQLLITSKAVDLNARCLNGCSALSYAAIEGQKQVLDVLLQTEGIELNPRDVQGHTPLALAALYGRKEAVETLIATDGVDLDTVDEKACAMEDNCTRIMYIMSYDHVLYPQCMIFPTSLELPLGTSLSILWTLREFFEITLLMSQKHPRFLPSHQMSHVLQTPEPGIVVAHERPLRTSLLPVLPDVEQIRSQHDGASVDHVQLKGDAARRMTRGMVQGDARPNIKGLPSERLPVEAVRLEVVRHVKVPVDACRTAPEGMFQLILVAPNLDIYTVSLRPRPKSNLMMNSPVSIKCSNPPA</sequence>
<dbReference type="PROSITE" id="PS50297">
    <property type="entry name" value="ANK_REP_REGION"/>
    <property type="match status" value="3"/>
</dbReference>
<dbReference type="eggNOG" id="KOG0504">
    <property type="taxonomic scope" value="Eukaryota"/>
</dbReference>
<dbReference type="InterPro" id="IPR002110">
    <property type="entry name" value="Ankyrin_rpt"/>
</dbReference>
<evidence type="ECO:0000256" key="1">
    <source>
        <dbReference type="ARBA" id="ARBA00022737"/>
    </source>
</evidence>
<dbReference type="GeneID" id="4318715"/>
<dbReference type="HOGENOM" id="CLU_410466_0_0_1"/>
<dbReference type="STRING" id="341663.Q0CR84"/>
<dbReference type="PROSITE" id="PS50088">
    <property type="entry name" value="ANK_REPEAT"/>
    <property type="match status" value="7"/>
</dbReference>
<dbReference type="Pfam" id="PF12796">
    <property type="entry name" value="Ank_2"/>
    <property type="match status" value="3"/>
</dbReference>
<feature type="repeat" description="ANK" evidence="3">
    <location>
        <begin position="82"/>
        <end position="114"/>
    </location>
</feature>
<organism evidence="4 5">
    <name type="scientific">Aspergillus terreus (strain NIH 2624 / FGSC A1156)</name>
    <dbReference type="NCBI Taxonomy" id="341663"/>
    <lineage>
        <taxon>Eukaryota</taxon>
        <taxon>Fungi</taxon>
        <taxon>Dikarya</taxon>
        <taxon>Ascomycota</taxon>
        <taxon>Pezizomycotina</taxon>
        <taxon>Eurotiomycetes</taxon>
        <taxon>Eurotiomycetidae</taxon>
        <taxon>Eurotiales</taxon>
        <taxon>Aspergillaceae</taxon>
        <taxon>Aspergillus</taxon>
        <taxon>Aspergillus subgen. Circumdati</taxon>
    </lineage>
</organism>
<feature type="repeat" description="ANK" evidence="3">
    <location>
        <begin position="149"/>
        <end position="181"/>
    </location>
</feature>
<dbReference type="Proteomes" id="UP000007963">
    <property type="component" value="Unassembled WGS sequence"/>
</dbReference>
<feature type="repeat" description="ANK" evidence="3">
    <location>
        <begin position="49"/>
        <end position="81"/>
    </location>
</feature>
<evidence type="ECO:0000313" key="4">
    <source>
        <dbReference type="EMBL" id="EAU35602.1"/>
    </source>
</evidence>
<dbReference type="Pfam" id="PF13637">
    <property type="entry name" value="Ank_4"/>
    <property type="match status" value="1"/>
</dbReference>
<dbReference type="OMA" id="DIMATTI"/>
<feature type="repeat" description="ANK" evidence="3">
    <location>
        <begin position="252"/>
        <end position="285"/>
    </location>
</feature>
<evidence type="ECO:0000256" key="3">
    <source>
        <dbReference type="PROSITE-ProRule" id="PRU00023"/>
    </source>
</evidence>
<dbReference type="InterPro" id="IPR036770">
    <property type="entry name" value="Ankyrin_rpt-contain_sf"/>
</dbReference>
<dbReference type="Gene3D" id="1.25.40.20">
    <property type="entry name" value="Ankyrin repeat-containing domain"/>
    <property type="match status" value="3"/>
</dbReference>
<dbReference type="SUPFAM" id="SSF48403">
    <property type="entry name" value="Ankyrin repeat"/>
    <property type="match status" value="1"/>
</dbReference>
<evidence type="ECO:0000313" key="5">
    <source>
        <dbReference type="Proteomes" id="UP000007963"/>
    </source>
</evidence>
<accession>Q0CR84</accession>
<dbReference type="OrthoDB" id="4511076at2759"/>
<dbReference type="RefSeq" id="XP_001212978.1">
    <property type="nucleotide sequence ID" value="XM_001212978.1"/>
</dbReference>
<dbReference type="InterPro" id="IPR051165">
    <property type="entry name" value="Multifunctional_ANK_Repeat"/>
</dbReference>
<dbReference type="AlphaFoldDB" id="Q0CR84"/>
<reference evidence="5" key="1">
    <citation type="submission" date="2005-09" db="EMBL/GenBank/DDBJ databases">
        <title>Annotation of the Aspergillus terreus NIH2624 genome.</title>
        <authorList>
            <person name="Birren B.W."/>
            <person name="Lander E.S."/>
            <person name="Galagan J.E."/>
            <person name="Nusbaum C."/>
            <person name="Devon K."/>
            <person name="Henn M."/>
            <person name="Ma L.-J."/>
            <person name="Jaffe D.B."/>
            <person name="Butler J."/>
            <person name="Alvarez P."/>
            <person name="Gnerre S."/>
            <person name="Grabherr M."/>
            <person name="Kleber M."/>
            <person name="Mauceli E.W."/>
            <person name="Brockman W."/>
            <person name="Rounsley S."/>
            <person name="Young S.K."/>
            <person name="LaButti K."/>
            <person name="Pushparaj V."/>
            <person name="DeCaprio D."/>
            <person name="Crawford M."/>
            <person name="Koehrsen M."/>
            <person name="Engels R."/>
            <person name="Montgomery P."/>
            <person name="Pearson M."/>
            <person name="Howarth C."/>
            <person name="Larson L."/>
            <person name="Luoma S."/>
            <person name="White J."/>
            <person name="Alvarado L."/>
            <person name="Kodira C.D."/>
            <person name="Zeng Q."/>
            <person name="Oleary S."/>
            <person name="Yandava C."/>
            <person name="Denning D.W."/>
            <person name="Nierman W.C."/>
            <person name="Milne T."/>
            <person name="Madden K."/>
        </authorList>
    </citation>
    <scope>NUCLEOTIDE SEQUENCE [LARGE SCALE GENOMIC DNA]</scope>
    <source>
        <strain evidence="5">NIH 2624 / FGSC A1156</strain>
    </source>
</reference>
<evidence type="ECO:0000256" key="2">
    <source>
        <dbReference type="ARBA" id="ARBA00023043"/>
    </source>
</evidence>
<dbReference type="PANTHER" id="PTHR24123:SF33">
    <property type="entry name" value="PROTEIN HOS4"/>
    <property type="match status" value="1"/>
</dbReference>
<keyword evidence="1" id="KW-0677">Repeat</keyword>
<dbReference type="EMBL" id="CH476598">
    <property type="protein sequence ID" value="EAU35602.1"/>
    <property type="molecule type" value="Genomic_DNA"/>
</dbReference>